<evidence type="ECO:0000256" key="7">
    <source>
        <dbReference type="ARBA" id="ARBA00023002"/>
    </source>
</evidence>
<keyword evidence="10 11" id="KW-0472">Membrane</keyword>
<dbReference type="GO" id="GO:0016705">
    <property type="term" value="F:oxidoreductase activity, acting on paired donors, with incorporation or reduction of molecular oxygen"/>
    <property type="evidence" value="ECO:0007669"/>
    <property type="project" value="InterPro"/>
</dbReference>
<accession>A0A8T0I896</accession>
<dbReference type="AlphaFoldDB" id="A0A8T0I896"/>
<comment type="caution">
    <text evidence="12">The sequence shown here is derived from an EMBL/GenBank/DDBJ whole genome shotgun (WGS) entry which is preliminary data.</text>
</comment>
<dbReference type="GO" id="GO:0004497">
    <property type="term" value="F:monooxygenase activity"/>
    <property type="evidence" value="ECO:0007669"/>
    <property type="project" value="UniProtKB-KW"/>
</dbReference>
<evidence type="ECO:0000256" key="6">
    <source>
        <dbReference type="ARBA" id="ARBA00022989"/>
    </source>
</evidence>
<organism evidence="12 13">
    <name type="scientific">Ceratodon purpureus</name>
    <name type="common">Fire moss</name>
    <name type="synonym">Dicranum purpureum</name>
    <dbReference type="NCBI Taxonomy" id="3225"/>
    <lineage>
        <taxon>Eukaryota</taxon>
        <taxon>Viridiplantae</taxon>
        <taxon>Streptophyta</taxon>
        <taxon>Embryophyta</taxon>
        <taxon>Bryophyta</taxon>
        <taxon>Bryophytina</taxon>
        <taxon>Bryopsida</taxon>
        <taxon>Dicranidae</taxon>
        <taxon>Pseudoditrichales</taxon>
        <taxon>Ditrichaceae</taxon>
        <taxon>Ceratodon</taxon>
    </lineage>
</organism>
<evidence type="ECO:0000256" key="10">
    <source>
        <dbReference type="ARBA" id="ARBA00023136"/>
    </source>
</evidence>
<dbReference type="GO" id="GO:0016020">
    <property type="term" value="C:membrane"/>
    <property type="evidence" value="ECO:0007669"/>
    <property type="project" value="UniProtKB-SubCell"/>
</dbReference>
<reference evidence="12" key="1">
    <citation type="submission" date="2020-06" db="EMBL/GenBank/DDBJ databases">
        <title>WGS assembly of Ceratodon purpureus strain R40.</title>
        <authorList>
            <person name="Carey S.B."/>
            <person name="Jenkins J."/>
            <person name="Shu S."/>
            <person name="Lovell J.T."/>
            <person name="Sreedasyam A."/>
            <person name="Maumus F."/>
            <person name="Tiley G.P."/>
            <person name="Fernandez-Pozo N."/>
            <person name="Barry K."/>
            <person name="Chen C."/>
            <person name="Wang M."/>
            <person name="Lipzen A."/>
            <person name="Daum C."/>
            <person name="Saski C.A."/>
            <person name="Payton A.C."/>
            <person name="Mcbreen J.C."/>
            <person name="Conrad R.E."/>
            <person name="Kollar L.M."/>
            <person name="Olsson S."/>
            <person name="Huttunen S."/>
            <person name="Landis J.B."/>
            <person name="Wickett N.J."/>
            <person name="Johnson M.G."/>
            <person name="Rensing S.A."/>
            <person name="Grimwood J."/>
            <person name="Schmutz J."/>
            <person name="Mcdaniel S.F."/>
        </authorList>
    </citation>
    <scope>NUCLEOTIDE SEQUENCE</scope>
    <source>
        <strain evidence="12">R40</strain>
    </source>
</reference>
<evidence type="ECO:0000256" key="2">
    <source>
        <dbReference type="ARBA" id="ARBA00004167"/>
    </source>
</evidence>
<dbReference type="InterPro" id="IPR002401">
    <property type="entry name" value="Cyt_P450_E_grp-I"/>
</dbReference>
<evidence type="ECO:0000256" key="8">
    <source>
        <dbReference type="ARBA" id="ARBA00023004"/>
    </source>
</evidence>
<keyword evidence="13" id="KW-1185">Reference proteome</keyword>
<dbReference type="Gene3D" id="1.10.630.10">
    <property type="entry name" value="Cytochrome P450"/>
    <property type="match status" value="1"/>
</dbReference>
<dbReference type="PANTHER" id="PTHR47944">
    <property type="entry name" value="CYTOCHROME P450 98A9"/>
    <property type="match status" value="1"/>
</dbReference>
<sequence>MAGSGRGVFNENAYTVVAIAAAMVFAIYKRMWGSLRLPLGPRPWSVVGNLMHIAPVRFKCFMEWAQTYGPVMSVWMGPTLNVVISSADAAREMLKEKDQALSSRPLSRAAARFSRNGQALIWADYGPHYVGSQFHDKCVSFTLCLPTWCLGPIPDSWTQLEGILLMKLLHGAFLHLFNATVLRKTMNAPADPALVSGRSVDNEFHHLCSV</sequence>
<keyword evidence="6 11" id="KW-1133">Transmembrane helix</keyword>
<evidence type="ECO:0000256" key="11">
    <source>
        <dbReference type="SAM" id="Phobius"/>
    </source>
</evidence>
<proteinExistence type="inferred from homology"/>
<dbReference type="InterPro" id="IPR036396">
    <property type="entry name" value="Cyt_P450_sf"/>
</dbReference>
<keyword evidence="5" id="KW-0479">Metal-binding</keyword>
<feature type="transmembrane region" description="Helical" evidence="11">
    <location>
        <begin position="12"/>
        <end position="28"/>
    </location>
</feature>
<dbReference type="PRINTS" id="PR00463">
    <property type="entry name" value="EP450I"/>
</dbReference>
<evidence type="ECO:0000256" key="3">
    <source>
        <dbReference type="ARBA" id="ARBA00010617"/>
    </source>
</evidence>
<dbReference type="InterPro" id="IPR001128">
    <property type="entry name" value="Cyt_P450"/>
</dbReference>
<evidence type="ECO:0000313" key="12">
    <source>
        <dbReference type="EMBL" id="KAG0579205.1"/>
    </source>
</evidence>
<comment type="cofactor">
    <cofactor evidence="1">
        <name>heme</name>
        <dbReference type="ChEBI" id="CHEBI:30413"/>
    </cofactor>
</comment>
<keyword evidence="8" id="KW-0408">Iron</keyword>
<dbReference type="GO" id="GO:0020037">
    <property type="term" value="F:heme binding"/>
    <property type="evidence" value="ECO:0007669"/>
    <property type="project" value="InterPro"/>
</dbReference>
<evidence type="ECO:0000256" key="4">
    <source>
        <dbReference type="ARBA" id="ARBA00022692"/>
    </source>
</evidence>
<keyword evidence="4 11" id="KW-0812">Transmembrane</keyword>
<protein>
    <recommendedName>
        <fullName evidence="14">Cytochrome P450</fullName>
    </recommendedName>
</protein>
<comment type="subcellular location">
    <subcellularLocation>
        <location evidence="2">Membrane</location>
        <topology evidence="2">Single-pass membrane protein</topology>
    </subcellularLocation>
</comment>
<dbReference type="GO" id="GO:0005506">
    <property type="term" value="F:iron ion binding"/>
    <property type="evidence" value="ECO:0007669"/>
    <property type="project" value="InterPro"/>
</dbReference>
<keyword evidence="9" id="KW-0503">Monooxygenase</keyword>
<dbReference type="Pfam" id="PF00067">
    <property type="entry name" value="p450"/>
    <property type="match status" value="1"/>
</dbReference>
<gene>
    <name evidence="12" type="ORF">KC19_4G081500</name>
</gene>
<dbReference type="PANTHER" id="PTHR47944:SF10">
    <property type="entry name" value="CYTOCHROME P450 98A9"/>
    <property type="match status" value="1"/>
</dbReference>
<evidence type="ECO:0000256" key="9">
    <source>
        <dbReference type="ARBA" id="ARBA00023033"/>
    </source>
</evidence>
<keyword evidence="7" id="KW-0560">Oxidoreductase</keyword>
<dbReference type="Proteomes" id="UP000822688">
    <property type="component" value="Chromosome 4"/>
</dbReference>
<evidence type="ECO:0000256" key="1">
    <source>
        <dbReference type="ARBA" id="ARBA00001971"/>
    </source>
</evidence>
<evidence type="ECO:0000313" key="13">
    <source>
        <dbReference type="Proteomes" id="UP000822688"/>
    </source>
</evidence>
<comment type="similarity">
    <text evidence="3">Belongs to the cytochrome P450 family.</text>
</comment>
<name>A0A8T0I896_CERPU</name>
<dbReference type="EMBL" id="CM026424">
    <property type="protein sequence ID" value="KAG0579205.1"/>
    <property type="molecule type" value="Genomic_DNA"/>
</dbReference>
<evidence type="ECO:0000256" key="5">
    <source>
        <dbReference type="ARBA" id="ARBA00022723"/>
    </source>
</evidence>
<dbReference type="SUPFAM" id="SSF48264">
    <property type="entry name" value="Cytochrome P450"/>
    <property type="match status" value="1"/>
</dbReference>
<evidence type="ECO:0008006" key="14">
    <source>
        <dbReference type="Google" id="ProtNLM"/>
    </source>
</evidence>